<protein>
    <submittedName>
        <fullName evidence="1">Uncharacterized protein</fullName>
    </submittedName>
</protein>
<reference evidence="1 2" key="1">
    <citation type="journal article" date="2019" name="Genome Biol. Evol.">
        <title>Insights into the evolution of the New World diploid cottons (Gossypium, subgenus Houzingenia) based on genome sequencing.</title>
        <authorList>
            <person name="Grover C.E."/>
            <person name="Arick M.A. 2nd"/>
            <person name="Thrash A."/>
            <person name="Conover J.L."/>
            <person name="Sanders W.S."/>
            <person name="Peterson D.G."/>
            <person name="Frelichowski J.E."/>
            <person name="Scheffler J.A."/>
            <person name="Scheffler B.E."/>
            <person name="Wendel J.F."/>
        </authorList>
    </citation>
    <scope>NUCLEOTIDE SEQUENCE [LARGE SCALE GENOMIC DNA]</scope>
    <source>
        <strain evidence="1">157</strain>
        <tissue evidence="1">Leaf</tissue>
    </source>
</reference>
<gene>
    <name evidence="1" type="ORF">Golob_020761</name>
</gene>
<dbReference type="EMBL" id="JABEZX010000002">
    <property type="protein sequence ID" value="MBA0549745.1"/>
    <property type="molecule type" value="Genomic_DNA"/>
</dbReference>
<sequence length="164" mass="18387">AITVPPVGLPSNPFRSTPPPFLPLFGAGGSQQQHQCHRFCLRQRFMPSHAFLFFTAVLIDPAGHHRRVCRFQTTNEVHYLVSAVVPAWCILVVPLLHRGTSLLLSTSPPSFDYGSSMTTVFNVLHLSDALLSFSRFSRELSPRKQLKEEAELLVEQLMISVQYA</sequence>
<name>A0A7J8LBC2_9ROSI</name>
<feature type="non-terminal residue" evidence="1">
    <location>
        <position position="164"/>
    </location>
</feature>
<keyword evidence="2" id="KW-1185">Reference proteome</keyword>
<proteinExistence type="predicted"/>
<comment type="caution">
    <text evidence="1">The sequence shown here is derived from an EMBL/GenBank/DDBJ whole genome shotgun (WGS) entry which is preliminary data.</text>
</comment>
<dbReference type="Proteomes" id="UP000593572">
    <property type="component" value="Unassembled WGS sequence"/>
</dbReference>
<organism evidence="1 2">
    <name type="scientific">Gossypium lobatum</name>
    <dbReference type="NCBI Taxonomy" id="34289"/>
    <lineage>
        <taxon>Eukaryota</taxon>
        <taxon>Viridiplantae</taxon>
        <taxon>Streptophyta</taxon>
        <taxon>Embryophyta</taxon>
        <taxon>Tracheophyta</taxon>
        <taxon>Spermatophyta</taxon>
        <taxon>Magnoliopsida</taxon>
        <taxon>eudicotyledons</taxon>
        <taxon>Gunneridae</taxon>
        <taxon>Pentapetalae</taxon>
        <taxon>rosids</taxon>
        <taxon>malvids</taxon>
        <taxon>Malvales</taxon>
        <taxon>Malvaceae</taxon>
        <taxon>Malvoideae</taxon>
        <taxon>Gossypium</taxon>
    </lineage>
</organism>
<accession>A0A7J8LBC2</accession>
<feature type="non-terminal residue" evidence="1">
    <location>
        <position position="1"/>
    </location>
</feature>
<dbReference type="AlphaFoldDB" id="A0A7J8LBC2"/>
<evidence type="ECO:0000313" key="2">
    <source>
        <dbReference type="Proteomes" id="UP000593572"/>
    </source>
</evidence>
<evidence type="ECO:0000313" key="1">
    <source>
        <dbReference type="EMBL" id="MBA0549745.1"/>
    </source>
</evidence>